<comment type="similarity">
    <text evidence="4">Belongs to the acetyltransferase family. MshD subfamily.</text>
</comment>
<comment type="subunit">
    <text evidence="4">Monomer.</text>
</comment>
<protein>
    <recommendedName>
        <fullName evidence="4">Mycothiol acetyltransferase</fullName>
        <shortName evidence="4">MSH acetyltransferase</shortName>
        <ecNumber evidence="4">2.3.1.189</ecNumber>
    </recommendedName>
    <alternativeName>
        <fullName evidence="4">Mycothiol synthase</fullName>
    </alternativeName>
</protein>
<dbReference type="InterPro" id="IPR017813">
    <property type="entry name" value="Mycothiol_AcTrfase"/>
</dbReference>
<comment type="catalytic activity">
    <reaction evidence="4">
        <text>1D-myo-inositol 2-(L-cysteinylamino)-2-deoxy-alpha-D-glucopyranoside + acetyl-CoA = mycothiol + CoA + H(+)</text>
        <dbReference type="Rhea" id="RHEA:26172"/>
        <dbReference type="ChEBI" id="CHEBI:15378"/>
        <dbReference type="ChEBI" id="CHEBI:16768"/>
        <dbReference type="ChEBI" id="CHEBI:57287"/>
        <dbReference type="ChEBI" id="CHEBI:57288"/>
        <dbReference type="ChEBI" id="CHEBI:58887"/>
        <dbReference type="EC" id="2.3.1.189"/>
    </reaction>
</comment>
<feature type="domain" description="N-acetyltransferase" evidence="5">
    <location>
        <begin position="153"/>
        <end position="297"/>
    </location>
</feature>
<dbReference type="GO" id="GO:0035447">
    <property type="term" value="F:mycothiol synthase activity"/>
    <property type="evidence" value="ECO:0007669"/>
    <property type="project" value="UniProtKB-UniRule"/>
</dbReference>
<feature type="binding site" evidence="4">
    <location>
        <position position="265"/>
    </location>
    <ligand>
        <name>1D-myo-inositol 2-(L-cysteinylamino)-2-deoxy-alpha-D-glucopyranoside</name>
        <dbReference type="ChEBI" id="CHEBI:58887"/>
    </ligand>
</feature>
<dbReference type="HAMAP" id="MF_01698">
    <property type="entry name" value="MshD"/>
    <property type="match status" value="1"/>
</dbReference>
<feature type="binding site" evidence="4">
    <location>
        <position position="220"/>
    </location>
    <ligand>
        <name>1D-myo-inositol 2-(L-cysteinylamino)-2-deoxy-alpha-D-glucopyranoside</name>
        <dbReference type="ChEBI" id="CHEBI:58887"/>
    </ligand>
</feature>
<feature type="binding site" evidence="4">
    <location>
        <begin position="238"/>
        <end position="244"/>
    </location>
    <ligand>
        <name>acetyl-CoA</name>
        <dbReference type="ChEBI" id="CHEBI:57288"/>
        <label>2</label>
    </ligand>
</feature>
<gene>
    <name evidence="4 6" type="primary">mshD</name>
    <name evidence="6" type="ORF">brsh051_08160</name>
</gene>
<keyword evidence="1 4" id="KW-0808">Transferase</keyword>
<dbReference type="PROSITE" id="PS51186">
    <property type="entry name" value="GNAT"/>
    <property type="match status" value="2"/>
</dbReference>
<dbReference type="SUPFAM" id="SSF55729">
    <property type="entry name" value="Acyl-CoA N-acyltransferases (Nat)"/>
    <property type="match status" value="1"/>
</dbReference>
<accession>A0AAN0KAT2</accession>
<feature type="domain" description="N-acetyltransferase" evidence="5">
    <location>
        <begin position="5"/>
        <end position="139"/>
    </location>
</feature>
<evidence type="ECO:0000256" key="1">
    <source>
        <dbReference type="ARBA" id="ARBA00022679"/>
    </source>
</evidence>
<evidence type="ECO:0000256" key="4">
    <source>
        <dbReference type="HAMAP-Rule" id="MF_01698"/>
    </source>
</evidence>
<dbReference type="PANTHER" id="PTHR43877">
    <property type="entry name" value="AMINOALKYLPHOSPHONATE N-ACETYLTRANSFERASE-RELATED-RELATED"/>
    <property type="match status" value="1"/>
</dbReference>
<dbReference type="Proteomes" id="UP001431656">
    <property type="component" value="Chromosome"/>
</dbReference>
<keyword evidence="3 4" id="KW-0012">Acyltransferase</keyword>
<keyword evidence="2 4" id="KW-0677">Repeat</keyword>
<evidence type="ECO:0000256" key="3">
    <source>
        <dbReference type="ARBA" id="ARBA00023315"/>
    </source>
</evidence>
<dbReference type="AlphaFoldDB" id="A0AAN0KAT2"/>
<proteinExistence type="inferred from homology"/>
<dbReference type="NCBIfam" id="TIGR03448">
    <property type="entry name" value="mycothiol_MshD"/>
    <property type="match status" value="1"/>
</dbReference>
<dbReference type="Gene3D" id="3.40.630.30">
    <property type="match status" value="1"/>
</dbReference>
<dbReference type="Pfam" id="PF13508">
    <property type="entry name" value="Acetyltransf_7"/>
    <property type="match status" value="1"/>
</dbReference>
<evidence type="ECO:0000313" key="6">
    <source>
        <dbReference type="EMBL" id="BEH01535.1"/>
    </source>
</evidence>
<evidence type="ECO:0000259" key="5">
    <source>
        <dbReference type="PROSITE" id="PS51186"/>
    </source>
</evidence>
<evidence type="ECO:0000256" key="2">
    <source>
        <dbReference type="ARBA" id="ARBA00022737"/>
    </source>
</evidence>
<dbReference type="CDD" id="cd04301">
    <property type="entry name" value="NAT_SF"/>
    <property type="match status" value="2"/>
</dbReference>
<feature type="binding site" evidence="4">
    <location>
        <begin position="79"/>
        <end position="81"/>
    </location>
    <ligand>
        <name>acetyl-CoA</name>
        <dbReference type="ChEBI" id="CHEBI:57288"/>
        <label>1</label>
    </ligand>
</feature>
<dbReference type="InterPro" id="IPR000182">
    <property type="entry name" value="GNAT_dom"/>
</dbReference>
<feature type="binding site" evidence="4">
    <location>
        <position position="179"/>
    </location>
    <ligand>
        <name>1D-myo-inositol 2-(L-cysteinylamino)-2-deoxy-alpha-D-glucopyranoside</name>
        <dbReference type="ChEBI" id="CHEBI:58887"/>
    </ligand>
</feature>
<dbReference type="InterPro" id="IPR050832">
    <property type="entry name" value="Bact_Acetyltransf"/>
</dbReference>
<evidence type="ECO:0000313" key="7">
    <source>
        <dbReference type="Proteomes" id="UP001431656"/>
    </source>
</evidence>
<dbReference type="EC" id="2.3.1.189" evidence="4"/>
<comment type="function">
    <text evidence="4">Catalyzes the transfer of acetyl from acetyl-CoA to desacetylmycothiol (Cys-GlcN-Ins) to form mycothiol.</text>
</comment>
<dbReference type="Pfam" id="PF00583">
    <property type="entry name" value="Acetyltransf_1"/>
    <property type="match status" value="1"/>
</dbReference>
<reference evidence="6" key="1">
    <citation type="journal article" date="2024" name="Int. J. Syst. Evol. Microbiol.">
        <title>Brooklawnia propionicigenes sp. nov., a facultatively anaerobic, propionate-producing bacterium isolated from a methanogenic reactor treating waste from cattle farms.</title>
        <authorList>
            <person name="Akita Y."/>
            <person name="Ueki A."/>
            <person name="Tonouchi A."/>
            <person name="Sugawara Y."/>
            <person name="Honma S."/>
            <person name="Kaku N."/>
            <person name="Ueki K."/>
        </authorList>
    </citation>
    <scope>NUCLEOTIDE SEQUENCE</scope>
    <source>
        <strain evidence="6">SH051</strain>
    </source>
</reference>
<dbReference type="KEGG" id="broo:brsh051_08160"/>
<dbReference type="InterPro" id="IPR016181">
    <property type="entry name" value="Acyl_CoA_acyltransferase"/>
</dbReference>
<dbReference type="RefSeq" id="WP_286267832.1">
    <property type="nucleotide sequence ID" value="NZ_AP028056.1"/>
</dbReference>
<name>A0AAN0KAT2_9ACTN</name>
<feature type="binding site" evidence="4">
    <location>
        <position position="227"/>
    </location>
    <ligand>
        <name>1D-myo-inositol 2-(L-cysteinylamino)-2-deoxy-alpha-D-glucopyranoside</name>
        <dbReference type="ChEBI" id="CHEBI:58887"/>
    </ligand>
</feature>
<keyword evidence="7" id="KW-1185">Reference proteome</keyword>
<dbReference type="GO" id="GO:0010125">
    <property type="term" value="P:mycothiol biosynthetic process"/>
    <property type="evidence" value="ECO:0007669"/>
    <property type="project" value="UniProtKB-UniRule"/>
</dbReference>
<sequence length="297" mass="32048">MSLISRHHDLRDADKAAVTALATRAQQADRTPPLNEAAQLALAGRGSAHVVHWLDTSSDPAIGLIGYAQLDPRDGSVQLVVDPDHRRQGIGRALAEQIIATDHPTSWWAFGNLPGAQALASALGLTVIRGLLIMRLDLATSPLTEATAMPEGFVLDHYVPADLDQLVAVNAAAFAHHPEQGALTAADFLARMDEPWHRDEDLLVARDARSGQLVGYHWTKVEGPDGEVYVIGVHPDVGGHGLGRALLETGIILMRNRGASTIDLYVEAANQRVVEMYRAAGFEVTHTDVSYDYGKED</sequence>
<feature type="binding site" evidence="4">
    <location>
        <position position="36"/>
    </location>
    <ligand>
        <name>1D-myo-inositol 2-(L-cysteinylamino)-2-deoxy-alpha-D-glucopyranoside</name>
        <dbReference type="ChEBI" id="CHEBI:58887"/>
    </ligand>
</feature>
<feature type="binding site" evidence="4">
    <location>
        <begin position="231"/>
        <end position="233"/>
    </location>
    <ligand>
        <name>acetyl-CoA</name>
        <dbReference type="ChEBI" id="CHEBI:57288"/>
        <label>2</label>
    </ligand>
</feature>
<organism evidence="6 7">
    <name type="scientific">Brooklawnia propionicigenes</name>
    <dbReference type="NCBI Taxonomy" id="3041175"/>
    <lineage>
        <taxon>Bacteria</taxon>
        <taxon>Bacillati</taxon>
        <taxon>Actinomycetota</taxon>
        <taxon>Actinomycetes</taxon>
        <taxon>Propionibacteriales</taxon>
        <taxon>Propionibacteriaceae</taxon>
        <taxon>Brooklawnia</taxon>
    </lineage>
</organism>
<dbReference type="EMBL" id="AP028056">
    <property type="protein sequence ID" value="BEH01535.1"/>
    <property type="molecule type" value="Genomic_DNA"/>
</dbReference>
<comment type="caution">
    <text evidence="4">Lacks conserved residue(s) required for the propagation of feature annotation.</text>
</comment>